<protein>
    <recommendedName>
        <fullName evidence="7">EamA domain-containing protein</fullName>
    </recommendedName>
</protein>
<keyword evidence="9" id="KW-1185">Reference proteome</keyword>
<dbReference type="SUPFAM" id="SSF103481">
    <property type="entry name" value="Multidrug resistance efflux transporter EmrE"/>
    <property type="match status" value="2"/>
</dbReference>
<dbReference type="PANTHER" id="PTHR31218">
    <property type="entry name" value="WAT1-RELATED PROTEIN"/>
    <property type="match status" value="1"/>
</dbReference>
<evidence type="ECO:0000313" key="9">
    <source>
        <dbReference type="Proteomes" id="UP000266723"/>
    </source>
</evidence>
<feature type="transmembrane region" description="Helical" evidence="6">
    <location>
        <begin position="392"/>
        <end position="414"/>
    </location>
</feature>
<evidence type="ECO:0000256" key="4">
    <source>
        <dbReference type="ARBA" id="ARBA00022989"/>
    </source>
</evidence>
<evidence type="ECO:0000313" key="8">
    <source>
        <dbReference type="EMBL" id="KAF3577501.1"/>
    </source>
</evidence>
<comment type="caution">
    <text evidence="8">The sequence shown here is derived from an EMBL/GenBank/DDBJ whole genome shotgun (WGS) entry which is preliminary data.</text>
</comment>
<feature type="transmembrane region" description="Helical" evidence="6">
    <location>
        <begin position="483"/>
        <end position="501"/>
    </location>
</feature>
<feature type="transmembrane region" description="Helical" evidence="6">
    <location>
        <begin position="216"/>
        <end position="236"/>
    </location>
</feature>
<feature type="transmembrane region" description="Helical" evidence="6">
    <location>
        <begin position="456"/>
        <end position="477"/>
    </location>
</feature>
<name>A0ABQ7DJL1_BRACR</name>
<comment type="similarity">
    <text evidence="2">Belongs to the drug/metabolite transporter (DMT) superfamily. Plant drug/metabolite exporter (P-DME) (TC 2.A.7.4) family.</text>
</comment>
<evidence type="ECO:0000256" key="2">
    <source>
        <dbReference type="ARBA" id="ARBA00007635"/>
    </source>
</evidence>
<organism evidence="8 9">
    <name type="scientific">Brassica cretica</name>
    <name type="common">Mustard</name>
    <dbReference type="NCBI Taxonomy" id="69181"/>
    <lineage>
        <taxon>Eukaryota</taxon>
        <taxon>Viridiplantae</taxon>
        <taxon>Streptophyta</taxon>
        <taxon>Embryophyta</taxon>
        <taxon>Tracheophyta</taxon>
        <taxon>Spermatophyta</taxon>
        <taxon>Magnoliopsida</taxon>
        <taxon>eudicotyledons</taxon>
        <taxon>Gunneridae</taxon>
        <taxon>Pentapetalae</taxon>
        <taxon>rosids</taxon>
        <taxon>malvids</taxon>
        <taxon>Brassicales</taxon>
        <taxon>Brassicaceae</taxon>
        <taxon>Brassiceae</taxon>
        <taxon>Brassica</taxon>
    </lineage>
</organism>
<evidence type="ECO:0000259" key="7">
    <source>
        <dbReference type="Pfam" id="PF00892"/>
    </source>
</evidence>
<feature type="transmembrane region" description="Helical" evidence="6">
    <location>
        <begin position="32"/>
        <end position="49"/>
    </location>
</feature>
<dbReference type="Pfam" id="PF00892">
    <property type="entry name" value="EamA"/>
    <property type="match status" value="1"/>
</dbReference>
<feature type="domain" description="EamA" evidence="7">
    <location>
        <begin position="196"/>
        <end position="326"/>
    </location>
</feature>
<reference evidence="8 9" key="1">
    <citation type="journal article" date="2020" name="BMC Genomics">
        <title>Intraspecific diversification of the crop wild relative Brassica cretica Lam. using demographic model selection.</title>
        <authorList>
            <person name="Kioukis A."/>
            <person name="Michalopoulou V.A."/>
            <person name="Briers L."/>
            <person name="Pirintsos S."/>
            <person name="Studholme D.J."/>
            <person name="Pavlidis P."/>
            <person name="Sarris P.F."/>
        </authorList>
    </citation>
    <scope>NUCLEOTIDE SEQUENCE [LARGE SCALE GENOMIC DNA]</scope>
    <source>
        <strain evidence="9">cv. PFS-1207/04</strain>
    </source>
</reference>
<feature type="transmembrane region" description="Helical" evidence="6">
    <location>
        <begin position="89"/>
        <end position="110"/>
    </location>
</feature>
<dbReference type="InterPro" id="IPR000620">
    <property type="entry name" value="EamA_dom"/>
</dbReference>
<accession>A0ABQ7DJL1</accession>
<evidence type="ECO:0000256" key="1">
    <source>
        <dbReference type="ARBA" id="ARBA00004141"/>
    </source>
</evidence>
<keyword evidence="3 6" id="KW-0812">Transmembrane</keyword>
<feature type="transmembrane region" description="Helical" evidence="6">
    <location>
        <begin position="248"/>
        <end position="265"/>
    </location>
</feature>
<feature type="transmembrane region" description="Helical" evidence="6">
    <location>
        <begin position="360"/>
        <end position="380"/>
    </location>
</feature>
<feature type="transmembrane region" description="Helical" evidence="6">
    <location>
        <begin position="277"/>
        <end position="298"/>
    </location>
</feature>
<keyword evidence="5 6" id="KW-0472">Membrane</keyword>
<dbReference type="Proteomes" id="UP000266723">
    <property type="component" value="Unassembled WGS sequence"/>
</dbReference>
<evidence type="ECO:0000256" key="6">
    <source>
        <dbReference type="SAM" id="Phobius"/>
    </source>
</evidence>
<comment type="subcellular location">
    <subcellularLocation>
        <location evidence="1">Membrane</location>
        <topology evidence="1">Multi-pass membrane protein</topology>
    </subcellularLocation>
</comment>
<proteinExistence type="inferred from homology"/>
<sequence>MNSSSLSDLQTEEESDGKVALRELLTPFRRHLRVNIGAILVILWIRYLVLLEQSKEHLKSPKQSLCLYQSSIMRRAVAWRYFSSDVVPIGVECEMVVSTLILPPLSIIFGRSSRLLSVKSPLFFNIFLLGLLAFTFTLSVMMRLMRLEVFIIEMEVEKLFDIKSVMRGTREDTVAWRYFHRDVVPFAAMFAVECSTVGSNTLYKAASLRGLNSYVFIFYSYAASTVVLLPLVLIFGRSKKLPSAKSPLFFKMFLLGLFGCMARMVGFKGVEQSSPTLSSAMSNLTPAFTFTLAVIFRMEQVVLRSSATQAKIIGGVLSISGALVVVLYKGPKVLSAAFFTPSSSSTNSLHQQLTSSESSWIVGGILLASQYFLLSAWYIVQTLVMEVYPEEITVVFFYNLFATLVSAPICLLAERNLTSWVLKPDITLATIIYSGVFASLFNEITHTWGLHLKGPVYVSVFRPLSIAVAVVMGVIFLCDALHLGSVIGSVVLCLGFYTVIWGKTREDSTKTVAGSEQCAPLLVTHIS</sequence>
<evidence type="ECO:0000256" key="5">
    <source>
        <dbReference type="ARBA" id="ARBA00023136"/>
    </source>
</evidence>
<feature type="transmembrane region" description="Helical" evidence="6">
    <location>
        <begin position="310"/>
        <end position="328"/>
    </location>
</feature>
<keyword evidence="4 6" id="KW-1133">Transmembrane helix</keyword>
<feature type="transmembrane region" description="Helical" evidence="6">
    <location>
        <begin position="122"/>
        <end position="145"/>
    </location>
</feature>
<gene>
    <name evidence="8" type="ORF">DY000_02033667</name>
</gene>
<dbReference type="EMBL" id="QGKV02000649">
    <property type="protein sequence ID" value="KAF3577501.1"/>
    <property type="molecule type" value="Genomic_DNA"/>
</dbReference>
<evidence type="ECO:0000256" key="3">
    <source>
        <dbReference type="ARBA" id="ARBA00022692"/>
    </source>
</evidence>
<dbReference type="InterPro" id="IPR037185">
    <property type="entry name" value="EmrE-like"/>
</dbReference>
<dbReference type="InterPro" id="IPR030184">
    <property type="entry name" value="WAT1-related"/>
</dbReference>
<feature type="transmembrane region" description="Helical" evidence="6">
    <location>
        <begin position="426"/>
        <end position="444"/>
    </location>
</feature>